<dbReference type="KEGG" id="grs:C7S20_16800"/>
<dbReference type="OrthoDB" id="1072451at2"/>
<sequence length="199" mass="24280">MKIILVRNSVKIKDKDYSFYMYNYEYRYLILIWKTDLKIEEDENNYHENEDCTIITEQTLESLIYVKAFSNLFRLEPNFENFNVIHQIEDQNRATFHFYENFIVPVYKFRNSAEIEKYKKFPKLHFCTCHYGGRSYNTEYTFYPINDITCLNTKKVYHDQSLEICNFCEPNNYYKELLKSGIAFHTSNFFYNISNENLR</sequence>
<protein>
    <submittedName>
        <fullName evidence="1">Uncharacterized protein</fullName>
    </submittedName>
</protein>
<accession>A0A2R3Z937</accession>
<name>A0A2R3Z937_9FLAO</name>
<dbReference type="RefSeq" id="WP_107013558.1">
    <property type="nucleotide sequence ID" value="NZ_CP028136.1"/>
</dbReference>
<gene>
    <name evidence="1" type="ORF">C7S20_16800</name>
</gene>
<evidence type="ECO:0000313" key="1">
    <source>
        <dbReference type="EMBL" id="AVR46787.1"/>
    </source>
</evidence>
<dbReference type="AlphaFoldDB" id="A0A2R3Z937"/>
<dbReference type="EMBL" id="CP028136">
    <property type="protein sequence ID" value="AVR46787.1"/>
    <property type="molecule type" value="Genomic_DNA"/>
</dbReference>
<reference evidence="2" key="1">
    <citation type="submission" date="2018-03" db="EMBL/GenBank/DDBJ databases">
        <title>Gramella fulva sp. nov., isolated from a dry surface of tidal flat.</title>
        <authorList>
            <person name="Hwang S.H."/>
            <person name="Hwang W.M."/>
            <person name="Kang K."/>
            <person name="Ahn T.-Y."/>
        </authorList>
    </citation>
    <scope>NUCLEOTIDE SEQUENCE [LARGE SCALE GENOMIC DNA]</scope>
    <source>
        <strain evidence="2">SH35</strain>
    </source>
</reference>
<evidence type="ECO:0000313" key="2">
    <source>
        <dbReference type="Proteomes" id="UP000241507"/>
    </source>
</evidence>
<proteinExistence type="predicted"/>
<organism evidence="1 2">
    <name type="scientific">Christiangramia fulva</name>
    <dbReference type="NCBI Taxonomy" id="2126553"/>
    <lineage>
        <taxon>Bacteria</taxon>
        <taxon>Pseudomonadati</taxon>
        <taxon>Bacteroidota</taxon>
        <taxon>Flavobacteriia</taxon>
        <taxon>Flavobacteriales</taxon>
        <taxon>Flavobacteriaceae</taxon>
        <taxon>Christiangramia</taxon>
    </lineage>
</organism>
<keyword evidence="2" id="KW-1185">Reference proteome</keyword>
<dbReference type="Proteomes" id="UP000241507">
    <property type="component" value="Chromosome"/>
</dbReference>